<evidence type="ECO:0000259" key="6">
    <source>
        <dbReference type="Pfam" id="PF00884"/>
    </source>
</evidence>
<dbReference type="PANTHER" id="PTHR42693">
    <property type="entry name" value="ARYLSULFATASE FAMILY MEMBER"/>
    <property type="match status" value="1"/>
</dbReference>
<evidence type="ECO:0000256" key="3">
    <source>
        <dbReference type="ARBA" id="ARBA00022801"/>
    </source>
</evidence>
<accession>A0A517YI49</accession>
<proteinExistence type="inferred from homology"/>
<dbReference type="KEGG" id="aagg:ETAA8_50150"/>
<gene>
    <name evidence="7" type="primary">atsA_48</name>
    <name evidence="7" type="ORF">ETAA8_50150</name>
</gene>
<sequence>MYRSLWTAAWSLVAIAIGVASVALTHAADKPNILIFYADDLGYGELGCQGNSEIPTPHIDSIAKSGLRFTQGYVAATYCSPSRAGLMTGRYPTRFGHEFNSSHNAVGLAAKETTIADRLKAVGYATAAIGKWHLGHQPENRPTKRGFDEFYGTLANTPFYHPTNFVDSRVSDEVRAIEDKEFYTTDKYAERAVDWIERNKAKPWFLYLPFNAQHAPLQAPQKYLDRFPNIADEKRKIFAAMLSSMDDAVGQVLAKVRELKQEENTLIFYIADNGGPTQGTTSKNDPLRGFKMTTFEGGPRVPFIAQWKGKLPAGKTYDLPVVNLDVLPTALAVAGAPVDSTAKLDGVNLMPYLTGENKARPHETLYWRFGPQWAVRHGDLKLVVSRGGSGEPELYDLAIDISESKDLAKSQPEKVKELRALYETWSAEQAPPSAPDAPAKKGQKKKNKNKQKQ</sequence>
<dbReference type="PROSITE" id="PS00149">
    <property type="entry name" value="SULFATASE_2"/>
    <property type="match status" value="1"/>
</dbReference>
<dbReference type="AlphaFoldDB" id="A0A517YI49"/>
<dbReference type="Gene3D" id="3.40.720.10">
    <property type="entry name" value="Alkaline Phosphatase, subunit A"/>
    <property type="match status" value="1"/>
</dbReference>
<protein>
    <submittedName>
        <fullName evidence="7">Arylsulfatase</fullName>
        <ecNumber evidence="7">3.1.6.1</ecNumber>
    </submittedName>
</protein>
<dbReference type="EC" id="3.1.6.1" evidence="7"/>
<keyword evidence="2" id="KW-0479">Metal-binding</keyword>
<evidence type="ECO:0000313" key="7">
    <source>
        <dbReference type="EMBL" id="QDU29898.1"/>
    </source>
</evidence>
<name>A0A517YI49_9BACT</name>
<feature type="region of interest" description="Disordered" evidence="5">
    <location>
        <begin position="425"/>
        <end position="453"/>
    </location>
</feature>
<keyword evidence="8" id="KW-1185">Reference proteome</keyword>
<dbReference type="SUPFAM" id="SSF53649">
    <property type="entry name" value="Alkaline phosphatase-like"/>
    <property type="match status" value="1"/>
</dbReference>
<dbReference type="Proteomes" id="UP000315017">
    <property type="component" value="Chromosome"/>
</dbReference>
<evidence type="ECO:0000256" key="1">
    <source>
        <dbReference type="ARBA" id="ARBA00008779"/>
    </source>
</evidence>
<feature type="compositionally biased region" description="Basic residues" evidence="5">
    <location>
        <begin position="441"/>
        <end position="453"/>
    </location>
</feature>
<feature type="domain" description="Sulfatase N-terminal" evidence="6">
    <location>
        <begin position="31"/>
        <end position="336"/>
    </location>
</feature>
<dbReference type="GO" id="GO:0046872">
    <property type="term" value="F:metal ion binding"/>
    <property type="evidence" value="ECO:0007669"/>
    <property type="project" value="UniProtKB-KW"/>
</dbReference>
<dbReference type="PANTHER" id="PTHR42693:SF53">
    <property type="entry name" value="ENDO-4-O-SULFATASE"/>
    <property type="match status" value="1"/>
</dbReference>
<dbReference type="CDD" id="cd16144">
    <property type="entry name" value="ARS_like"/>
    <property type="match status" value="1"/>
</dbReference>
<evidence type="ECO:0000256" key="4">
    <source>
        <dbReference type="ARBA" id="ARBA00022837"/>
    </source>
</evidence>
<evidence type="ECO:0000256" key="2">
    <source>
        <dbReference type="ARBA" id="ARBA00022723"/>
    </source>
</evidence>
<comment type="similarity">
    <text evidence="1">Belongs to the sulfatase family.</text>
</comment>
<dbReference type="RefSeq" id="WP_145094451.1">
    <property type="nucleotide sequence ID" value="NZ_CP036274.1"/>
</dbReference>
<dbReference type="GO" id="GO:0004065">
    <property type="term" value="F:arylsulfatase activity"/>
    <property type="evidence" value="ECO:0007669"/>
    <property type="project" value="UniProtKB-EC"/>
</dbReference>
<dbReference type="InterPro" id="IPR050738">
    <property type="entry name" value="Sulfatase"/>
</dbReference>
<dbReference type="EMBL" id="CP036274">
    <property type="protein sequence ID" value="QDU29898.1"/>
    <property type="molecule type" value="Genomic_DNA"/>
</dbReference>
<dbReference type="InterPro" id="IPR024607">
    <property type="entry name" value="Sulfatase_CS"/>
</dbReference>
<dbReference type="InterPro" id="IPR017850">
    <property type="entry name" value="Alkaline_phosphatase_core_sf"/>
</dbReference>
<dbReference type="Gene3D" id="3.30.1120.10">
    <property type="match status" value="1"/>
</dbReference>
<organism evidence="7 8">
    <name type="scientific">Anatilimnocola aggregata</name>
    <dbReference type="NCBI Taxonomy" id="2528021"/>
    <lineage>
        <taxon>Bacteria</taxon>
        <taxon>Pseudomonadati</taxon>
        <taxon>Planctomycetota</taxon>
        <taxon>Planctomycetia</taxon>
        <taxon>Pirellulales</taxon>
        <taxon>Pirellulaceae</taxon>
        <taxon>Anatilimnocola</taxon>
    </lineage>
</organism>
<reference evidence="7 8" key="1">
    <citation type="submission" date="2019-02" db="EMBL/GenBank/DDBJ databases">
        <title>Deep-cultivation of Planctomycetes and their phenomic and genomic characterization uncovers novel biology.</title>
        <authorList>
            <person name="Wiegand S."/>
            <person name="Jogler M."/>
            <person name="Boedeker C."/>
            <person name="Pinto D."/>
            <person name="Vollmers J."/>
            <person name="Rivas-Marin E."/>
            <person name="Kohn T."/>
            <person name="Peeters S.H."/>
            <person name="Heuer A."/>
            <person name="Rast P."/>
            <person name="Oberbeckmann S."/>
            <person name="Bunk B."/>
            <person name="Jeske O."/>
            <person name="Meyerdierks A."/>
            <person name="Storesund J.E."/>
            <person name="Kallscheuer N."/>
            <person name="Luecker S."/>
            <person name="Lage O.M."/>
            <person name="Pohl T."/>
            <person name="Merkel B.J."/>
            <person name="Hornburger P."/>
            <person name="Mueller R.-W."/>
            <person name="Bruemmer F."/>
            <person name="Labrenz M."/>
            <person name="Spormann A.M."/>
            <person name="Op den Camp H."/>
            <person name="Overmann J."/>
            <person name="Amann R."/>
            <person name="Jetten M.S.M."/>
            <person name="Mascher T."/>
            <person name="Medema M.H."/>
            <person name="Devos D.P."/>
            <person name="Kaster A.-K."/>
            <person name="Ovreas L."/>
            <person name="Rohde M."/>
            <person name="Galperin M.Y."/>
            <person name="Jogler C."/>
        </authorList>
    </citation>
    <scope>NUCLEOTIDE SEQUENCE [LARGE SCALE GENOMIC DNA]</scope>
    <source>
        <strain evidence="7 8">ETA_A8</strain>
    </source>
</reference>
<evidence type="ECO:0000313" key="8">
    <source>
        <dbReference type="Proteomes" id="UP000315017"/>
    </source>
</evidence>
<keyword evidence="4" id="KW-0106">Calcium</keyword>
<keyword evidence="3 7" id="KW-0378">Hydrolase</keyword>
<dbReference type="Pfam" id="PF00884">
    <property type="entry name" value="Sulfatase"/>
    <property type="match status" value="1"/>
</dbReference>
<dbReference type="OrthoDB" id="9783154at2"/>
<dbReference type="InterPro" id="IPR000917">
    <property type="entry name" value="Sulfatase_N"/>
</dbReference>
<evidence type="ECO:0000256" key="5">
    <source>
        <dbReference type="SAM" id="MobiDB-lite"/>
    </source>
</evidence>